<organism evidence="3 4">
    <name type="scientific">Fusarium torulosum</name>
    <dbReference type="NCBI Taxonomy" id="33205"/>
    <lineage>
        <taxon>Eukaryota</taxon>
        <taxon>Fungi</taxon>
        <taxon>Dikarya</taxon>
        <taxon>Ascomycota</taxon>
        <taxon>Pezizomycotina</taxon>
        <taxon>Sordariomycetes</taxon>
        <taxon>Hypocreomycetidae</taxon>
        <taxon>Hypocreales</taxon>
        <taxon>Nectriaceae</taxon>
        <taxon>Fusarium</taxon>
    </lineage>
</organism>
<reference evidence="3" key="1">
    <citation type="submission" date="2018-03" db="EMBL/GenBank/DDBJ databases">
        <authorList>
            <person name="Guldener U."/>
        </authorList>
    </citation>
    <scope>NUCLEOTIDE SEQUENCE</scope>
</reference>
<dbReference type="Proteomes" id="UP001187734">
    <property type="component" value="Unassembled WGS sequence"/>
</dbReference>
<feature type="region of interest" description="Disordered" evidence="1">
    <location>
        <begin position="317"/>
        <end position="354"/>
    </location>
</feature>
<feature type="compositionally biased region" description="Polar residues" evidence="1">
    <location>
        <begin position="173"/>
        <end position="182"/>
    </location>
</feature>
<dbReference type="CDD" id="cd10146">
    <property type="entry name" value="LabA_like_C"/>
    <property type="match status" value="1"/>
</dbReference>
<dbReference type="Pfam" id="PF12872">
    <property type="entry name" value="OST-HTH"/>
    <property type="match status" value="1"/>
</dbReference>
<dbReference type="AlphaFoldDB" id="A0AAE8M9C9"/>
<dbReference type="InterPro" id="IPR025605">
    <property type="entry name" value="OST-HTH/LOTUS_dom"/>
</dbReference>
<dbReference type="CDD" id="cd11297">
    <property type="entry name" value="PIN_LabA-like_N_1"/>
    <property type="match status" value="1"/>
</dbReference>
<dbReference type="Gene3D" id="3.30.420.610">
    <property type="entry name" value="LOTUS domain-like"/>
    <property type="match status" value="1"/>
</dbReference>
<evidence type="ECO:0000313" key="3">
    <source>
        <dbReference type="EMBL" id="SPJ76770.1"/>
    </source>
</evidence>
<gene>
    <name evidence="3" type="ORF">FTOL_06221</name>
</gene>
<comment type="caution">
    <text evidence="3">The sequence shown here is derived from an EMBL/GenBank/DDBJ whole genome shotgun (WGS) entry which is preliminary data.</text>
</comment>
<evidence type="ECO:0000256" key="1">
    <source>
        <dbReference type="SAM" id="MobiDB-lite"/>
    </source>
</evidence>
<name>A0AAE8M9C9_9HYPO</name>
<dbReference type="Gene3D" id="3.40.50.1010">
    <property type="entry name" value="5'-nuclease"/>
    <property type="match status" value="1"/>
</dbReference>
<dbReference type="PANTHER" id="PTHR35811">
    <property type="entry name" value="SLR1870 PROTEIN"/>
    <property type="match status" value="1"/>
</dbReference>
<sequence>MAAPTPTIKLAVLIDADNASAAMVSYVLAEIAKYGTAFVKRAYGDWTSSYLNRWKPRLLENSIQPMQQFAYTVCKNATDSAMIIDAMDLLYTGRFDGFCIVSSDSDFTRLASRIRESGLLVYGCGERKTPKPFVTACDKFIYVENLIPRTETPTVESVENAIARPFDTGSFNTAPYSYGPTNSSAPNGGPSDAGPSAGPSGAGSLVVVPPQSQPTDTPPAKRKRTRSDTDAPLNDPQPITPQLIDWLRGAVEASSEEQDGWVRLADVGNLMLRWHPDFDSRSYGFEKFGPLIQATGAFEMDRRIVTQGRPPIVYVRVKQVDEKGKEKEEGDGNSNGDSKEPEFPQPRTLFSNGS</sequence>
<feature type="compositionally biased region" description="Basic and acidic residues" evidence="1">
    <location>
        <begin position="318"/>
        <end position="330"/>
    </location>
</feature>
<dbReference type="PROSITE" id="PS51644">
    <property type="entry name" value="HTH_OST"/>
    <property type="match status" value="1"/>
</dbReference>
<protein>
    <recommendedName>
        <fullName evidence="2">HTH OST-type domain-containing protein</fullName>
    </recommendedName>
</protein>
<dbReference type="InterPro" id="IPR021139">
    <property type="entry name" value="NYN"/>
</dbReference>
<dbReference type="PANTHER" id="PTHR35811:SF1">
    <property type="entry name" value="HTH OST-TYPE DOMAIN-CONTAINING PROTEIN"/>
    <property type="match status" value="1"/>
</dbReference>
<dbReference type="GO" id="GO:0004540">
    <property type="term" value="F:RNA nuclease activity"/>
    <property type="evidence" value="ECO:0007669"/>
    <property type="project" value="InterPro"/>
</dbReference>
<evidence type="ECO:0000313" key="4">
    <source>
        <dbReference type="Proteomes" id="UP001187734"/>
    </source>
</evidence>
<keyword evidence="4" id="KW-1185">Reference proteome</keyword>
<feature type="region of interest" description="Disordered" evidence="1">
    <location>
        <begin position="173"/>
        <end position="240"/>
    </location>
</feature>
<proteinExistence type="predicted"/>
<dbReference type="EMBL" id="ONZP01000203">
    <property type="protein sequence ID" value="SPJ76770.1"/>
    <property type="molecule type" value="Genomic_DNA"/>
</dbReference>
<feature type="compositionally biased region" description="Low complexity" evidence="1">
    <location>
        <begin position="183"/>
        <end position="210"/>
    </location>
</feature>
<dbReference type="InterPro" id="IPR041966">
    <property type="entry name" value="LOTUS-like"/>
</dbReference>
<dbReference type="Pfam" id="PF01936">
    <property type="entry name" value="NYN"/>
    <property type="match status" value="1"/>
</dbReference>
<accession>A0AAE8M9C9</accession>
<feature type="domain" description="HTH OST-type" evidence="2">
    <location>
        <begin position="239"/>
        <end position="319"/>
    </location>
</feature>
<evidence type="ECO:0000259" key="2">
    <source>
        <dbReference type="PROSITE" id="PS51644"/>
    </source>
</evidence>